<dbReference type="Proteomes" id="UP000235777">
    <property type="component" value="Unassembled WGS sequence"/>
</dbReference>
<dbReference type="RefSeq" id="WP_018442936.1">
    <property type="nucleotide sequence ID" value="NZ_KB890198.1"/>
</dbReference>
<keyword evidence="5 7" id="KW-0472">Membrane</keyword>
<dbReference type="InterPro" id="IPR010432">
    <property type="entry name" value="RDD"/>
</dbReference>
<evidence type="ECO:0000256" key="6">
    <source>
        <dbReference type="SAM" id="MobiDB-lite"/>
    </source>
</evidence>
<evidence type="ECO:0000256" key="4">
    <source>
        <dbReference type="ARBA" id="ARBA00022989"/>
    </source>
</evidence>
<dbReference type="Pfam" id="PF06271">
    <property type="entry name" value="RDD"/>
    <property type="match status" value="1"/>
</dbReference>
<evidence type="ECO:0000313" key="10">
    <source>
        <dbReference type="Proteomes" id="UP000235777"/>
    </source>
</evidence>
<evidence type="ECO:0000256" key="5">
    <source>
        <dbReference type="ARBA" id="ARBA00023136"/>
    </source>
</evidence>
<organism evidence="9 10">
    <name type="scientific">Trinickia symbiotica</name>
    <dbReference type="NCBI Taxonomy" id="863227"/>
    <lineage>
        <taxon>Bacteria</taxon>
        <taxon>Pseudomonadati</taxon>
        <taxon>Pseudomonadota</taxon>
        <taxon>Betaproteobacteria</taxon>
        <taxon>Burkholderiales</taxon>
        <taxon>Burkholderiaceae</taxon>
        <taxon>Trinickia</taxon>
    </lineage>
</organism>
<reference evidence="9 10" key="1">
    <citation type="submission" date="2018-01" db="EMBL/GenBank/DDBJ databases">
        <title>Whole genome analyses suggest that Burkholderia sensu lato contains two further novel genera in the rhizoxinica-symbiotica group Mycetohabitans gen. nov., and Trinickia gen. nov.: implications for the evolution of diazotrophy and nodulation in the Burkholderiaceae.</title>
        <authorList>
            <person name="Estrada-de los Santos P."/>
            <person name="Palmer M."/>
            <person name="Chavez-Ramirez B."/>
            <person name="Beukes C."/>
            <person name="Steenkamp E.T."/>
            <person name="Hirsch A.M."/>
            <person name="Manyaka P."/>
            <person name="Maluk M."/>
            <person name="Lafos M."/>
            <person name="Crook M."/>
            <person name="Gross E."/>
            <person name="Simon M.F."/>
            <person name="Bueno dos Reis Junior F."/>
            <person name="Poole P.S."/>
            <person name="Venter S.N."/>
            <person name="James E.K."/>
        </authorList>
    </citation>
    <scope>NUCLEOTIDE SEQUENCE [LARGE SCALE GENOMIC DNA]</scope>
    <source>
        <strain evidence="9 10">JPY 581</strain>
    </source>
</reference>
<name>A0A2N7X2M7_9BURK</name>
<feature type="transmembrane region" description="Helical" evidence="7">
    <location>
        <begin position="69"/>
        <end position="87"/>
    </location>
</feature>
<feature type="domain" description="RDD" evidence="8">
    <location>
        <begin position="27"/>
        <end position="173"/>
    </location>
</feature>
<dbReference type="STRING" id="863227.GCA_000373005_04333"/>
<evidence type="ECO:0000256" key="2">
    <source>
        <dbReference type="ARBA" id="ARBA00022475"/>
    </source>
</evidence>
<dbReference type="InterPro" id="IPR051791">
    <property type="entry name" value="Pra-immunoreactive"/>
</dbReference>
<feature type="transmembrane region" description="Helical" evidence="7">
    <location>
        <begin position="142"/>
        <end position="160"/>
    </location>
</feature>
<keyword evidence="3 7" id="KW-0812">Transmembrane</keyword>
<keyword evidence="10" id="KW-1185">Reference proteome</keyword>
<feature type="transmembrane region" description="Helical" evidence="7">
    <location>
        <begin position="36"/>
        <end position="57"/>
    </location>
</feature>
<feature type="region of interest" description="Disordered" evidence="6">
    <location>
        <begin position="1"/>
        <end position="24"/>
    </location>
</feature>
<dbReference type="OrthoDB" id="5298807at2"/>
<evidence type="ECO:0000259" key="8">
    <source>
        <dbReference type="Pfam" id="PF06271"/>
    </source>
</evidence>
<keyword evidence="4 7" id="KW-1133">Transmembrane helix</keyword>
<dbReference type="GO" id="GO:0005886">
    <property type="term" value="C:plasma membrane"/>
    <property type="evidence" value="ECO:0007669"/>
    <property type="project" value="UniProtKB-SubCell"/>
</dbReference>
<proteinExistence type="predicted"/>
<dbReference type="AlphaFoldDB" id="A0A2N7X2M7"/>
<sequence>MSALDESDTSALGNAGAAKSAPPLPPPSVRRRLAALVYEAVILFGIVFFAGYLFGTLTQQRNGLVHRDLLAAWIALVVGAYFVWCWTHGGQTLPMKTWRLRLVGRHGSPVRPARAVVRYLLAWLWFLPPLALHPLIDLSLPYTLGAAAVWFVLWAASARLDGARQFPHDRLAGTRIVIAEARRQATAGTSPS</sequence>
<evidence type="ECO:0000256" key="3">
    <source>
        <dbReference type="ARBA" id="ARBA00022692"/>
    </source>
</evidence>
<evidence type="ECO:0000256" key="7">
    <source>
        <dbReference type="SAM" id="Phobius"/>
    </source>
</evidence>
<comment type="caution">
    <text evidence="9">The sequence shown here is derived from an EMBL/GenBank/DDBJ whole genome shotgun (WGS) entry which is preliminary data.</text>
</comment>
<keyword evidence="2" id="KW-1003">Cell membrane</keyword>
<gene>
    <name evidence="9" type="ORF">C0Z20_14060</name>
</gene>
<dbReference type="PANTHER" id="PTHR36115">
    <property type="entry name" value="PROLINE-RICH ANTIGEN HOMOLOG-RELATED"/>
    <property type="match status" value="1"/>
</dbReference>
<dbReference type="PANTHER" id="PTHR36115:SF10">
    <property type="entry name" value="RDD DOMAIN-CONTAINING PROTEIN"/>
    <property type="match status" value="1"/>
</dbReference>
<accession>A0A2N7X2M7</accession>
<evidence type="ECO:0000313" key="9">
    <source>
        <dbReference type="EMBL" id="PMS35996.1"/>
    </source>
</evidence>
<evidence type="ECO:0000256" key="1">
    <source>
        <dbReference type="ARBA" id="ARBA00004651"/>
    </source>
</evidence>
<dbReference type="EMBL" id="PNYC01000008">
    <property type="protein sequence ID" value="PMS35996.1"/>
    <property type="molecule type" value="Genomic_DNA"/>
</dbReference>
<comment type="subcellular location">
    <subcellularLocation>
        <location evidence="1">Cell membrane</location>
        <topology evidence="1">Multi-pass membrane protein</topology>
    </subcellularLocation>
</comment>
<protein>
    <submittedName>
        <fullName evidence="9">RDD family protein</fullName>
    </submittedName>
</protein>